<proteinExistence type="inferred from homology"/>
<evidence type="ECO:0000313" key="8">
    <source>
        <dbReference type="Proteomes" id="UP000325081"/>
    </source>
</evidence>
<organism evidence="7 8">
    <name type="scientific">Striga asiatica</name>
    <name type="common">Asiatic witchweed</name>
    <name type="synonym">Buchnera asiatica</name>
    <dbReference type="NCBI Taxonomy" id="4170"/>
    <lineage>
        <taxon>Eukaryota</taxon>
        <taxon>Viridiplantae</taxon>
        <taxon>Streptophyta</taxon>
        <taxon>Embryophyta</taxon>
        <taxon>Tracheophyta</taxon>
        <taxon>Spermatophyta</taxon>
        <taxon>Magnoliopsida</taxon>
        <taxon>eudicotyledons</taxon>
        <taxon>Gunneridae</taxon>
        <taxon>Pentapetalae</taxon>
        <taxon>asterids</taxon>
        <taxon>lamiids</taxon>
        <taxon>Lamiales</taxon>
        <taxon>Orobanchaceae</taxon>
        <taxon>Buchnereae</taxon>
        <taxon>Striga</taxon>
    </lineage>
</organism>
<dbReference type="GO" id="GO:0005576">
    <property type="term" value="C:extracellular region"/>
    <property type="evidence" value="ECO:0007669"/>
    <property type="project" value="UniProtKB-SubCell"/>
</dbReference>
<comment type="subcellular location">
    <subcellularLocation>
        <location evidence="1 6">Secreted</location>
    </subcellularLocation>
</comment>
<gene>
    <name evidence="7" type="ORF">STAS_28834</name>
</gene>
<comment type="similarity">
    <text evidence="2 6">Belongs to the plant self-incompatibility (S1) protein family.</text>
</comment>
<dbReference type="PANTHER" id="PTHR31232:SF155">
    <property type="entry name" value="PLANT SELF-INCOMPATIBILITY PROTEIN S1 FAMILY"/>
    <property type="match status" value="1"/>
</dbReference>
<keyword evidence="5 6" id="KW-0732">Signal</keyword>
<evidence type="ECO:0000256" key="2">
    <source>
        <dbReference type="ARBA" id="ARBA00005581"/>
    </source>
</evidence>
<comment type="caution">
    <text evidence="7">The sequence shown here is derived from an EMBL/GenBank/DDBJ whole genome shotgun (WGS) entry which is preliminary data.</text>
</comment>
<feature type="signal peptide" evidence="6">
    <location>
        <begin position="1"/>
        <end position="23"/>
    </location>
</feature>
<dbReference type="OrthoDB" id="1848419at2759"/>
<keyword evidence="8" id="KW-1185">Reference proteome</keyword>
<reference evidence="8" key="1">
    <citation type="journal article" date="2019" name="Curr. Biol.">
        <title>Genome Sequence of Striga asiatica Provides Insight into the Evolution of Plant Parasitism.</title>
        <authorList>
            <person name="Yoshida S."/>
            <person name="Kim S."/>
            <person name="Wafula E.K."/>
            <person name="Tanskanen J."/>
            <person name="Kim Y.M."/>
            <person name="Honaas L."/>
            <person name="Yang Z."/>
            <person name="Spallek T."/>
            <person name="Conn C.E."/>
            <person name="Ichihashi Y."/>
            <person name="Cheong K."/>
            <person name="Cui S."/>
            <person name="Der J.P."/>
            <person name="Gundlach H."/>
            <person name="Jiao Y."/>
            <person name="Hori C."/>
            <person name="Ishida J.K."/>
            <person name="Kasahara H."/>
            <person name="Kiba T."/>
            <person name="Kim M.S."/>
            <person name="Koo N."/>
            <person name="Laohavisit A."/>
            <person name="Lee Y.H."/>
            <person name="Lumba S."/>
            <person name="McCourt P."/>
            <person name="Mortimer J.C."/>
            <person name="Mutuku J.M."/>
            <person name="Nomura T."/>
            <person name="Sasaki-Sekimoto Y."/>
            <person name="Seto Y."/>
            <person name="Wang Y."/>
            <person name="Wakatake T."/>
            <person name="Sakakibara H."/>
            <person name="Demura T."/>
            <person name="Yamaguchi S."/>
            <person name="Yoneyama K."/>
            <person name="Manabe R.I."/>
            <person name="Nelson D.C."/>
            <person name="Schulman A.H."/>
            <person name="Timko M.P."/>
            <person name="dePamphilis C.W."/>
            <person name="Choi D."/>
            <person name="Shirasu K."/>
        </authorList>
    </citation>
    <scope>NUCLEOTIDE SEQUENCE [LARGE SCALE GENOMIC DNA]</scope>
    <source>
        <strain evidence="8">cv. UVA1</strain>
    </source>
</reference>
<sequence length="257" mass="29286">MIKYLILLSFLISAQDLFHKTDGCLINKLFKVRVTLVNTIPVDSVSMHCWSKDDDLGNRELASNQSWGFSFCLKPFSTLFACHLHWGRAQVAFDVYDAKWVLLPCEDDNHCTWTIDESGVSPARDLFHKADGCLINKLFKVRVTLVNTIPVNPPVSMHCWSKDDDLGHHKLASNQSWGFGFCLKPFSTLFACHLHWGRAHAAFDVYDAKWVILPCEDDNHCTWKIDEYGVWPARVPNIFMLGNTKLASRNLIKLVCA</sequence>
<protein>
    <recommendedName>
        <fullName evidence="6">S-protein homolog</fullName>
    </recommendedName>
</protein>
<evidence type="ECO:0000256" key="4">
    <source>
        <dbReference type="ARBA" id="ARBA00022525"/>
    </source>
</evidence>
<dbReference type="PANTHER" id="PTHR31232">
    <property type="match status" value="1"/>
</dbReference>
<evidence type="ECO:0000256" key="6">
    <source>
        <dbReference type="RuleBase" id="RU367044"/>
    </source>
</evidence>
<evidence type="ECO:0000313" key="7">
    <source>
        <dbReference type="EMBL" id="GER51449.1"/>
    </source>
</evidence>
<evidence type="ECO:0000256" key="1">
    <source>
        <dbReference type="ARBA" id="ARBA00004613"/>
    </source>
</evidence>
<dbReference type="Pfam" id="PF05938">
    <property type="entry name" value="Self-incomp_S1"/>
    <property type="match status" value="2"/>
</dbReference>
<evidence type="ECO:0000256" key="5">
    <source>
        <dbReference type="ARBA" id="ARBA00022729"/>
    </source>
</evidence>
<dbReference type="EMBL" id="BKCP01009682">
    <property type="protein sequence ID" value="GER51449.1"/>
    <property type="molecule type" value="Genomic_DNA"/>
</dbReference>
<name>A0A5A7R220_STRAF</name>
<dbReference type="AlphaFoldDB" id="A0A5A7R220"/>
<evidence type="ECO:0000256" key="3">
    <source>
        <dbReference type="ARBA" id="ARBA00022471"/>
    </source>
</evidence>
<dbReference type="InterPro" id="IPR010264">
    <property type="entry name" value="Self-incomp_S1"/>
</dbReference>
<keyword evidence="4 6" id="KW-0964">Secreted</keyword>
<feature type="chain" id="PRO_5025092176" description="S-protein homolog" evidence="6">
    <location>
        <begin position="24"/>
        <end position="257"/>
    </location>
</feature>
<dbReference type="Proteomes" id="UP000325081">
    <property type="component" value="Unassembled WGS sequence"/>
</dbReference>
<accession>A0A5A7R220</accession>
<keyword evidence="3 6" id="KW-0713">Self-incompatibility</keyword>
<dbReference type="GO" id="GO:0060320">
    <property type="term" value="P:rejection of self pollen"/>
    <property type="evidence" value="ECO:0007669"/>
    <property type="project" value="UniProtKB-KW"/>
</dbReference>